<feature type="binding site" evidence="6">
    <location>
        <position position="190"/>
    </location>
    <ligand>
        <name>S-adenosyl-L-methionine</name>
        <dbReference type="ChEBI" id="CHEBI:59789"/>
    </ligand>
</feature>
<feature type="binding site" evidence="6">
    <location>
        <position position="212"/>
    </location>
    <ligand>
        <name>S-adenosyl-L-methionine</name>
        <dbReference type="ChEBI" id="CHEBI:59789"/>
    </ligand>
</feature>
<dbReference type="RefSeq" id="WP_055231959.1">
    <property type="nucleotide sequence ID" value="NZ_CATVZQ010000013.1"/>
</dbReference>
<dbReference type="GO" id="GO:0005737">
    <property type="term" value="C:cytoplasm"/>
    <property type="evidence" value="ECO:0007669"/>
    <property type="project" value="UniProtKB-SubCell"/>
</dbReference>
<dbReference type="Gene3D" id="3.40.50.150">
    <property type="entry name" value="Vaccinia Virus protein VP39"/>
    <property type="match status" value="1"/>
</dbReference>
<feature type="binding site" evidence="6">
    <location>
        <position position="263"/>
    </location>
    <ligand>
        <name>S-adenosyl-L-methionine</name>
        <dbReference type="ChEBI" id="CHEBI:59789"/>
    </ligand>
</feature>
<keyword evidence="7" id="KW-0687">Ribonucleoprotein</keyword>
<comment type="catalytic activity">
    <reaction evidence="6">
        <text>L-lysyl-[protein] + 3 S-adenosyl-L-methionine = N(6),N(6),N(6)-trimethyl-L-lysyl-[protein] + 3 S-adenosyl-L-homocysteine + 3 H(+)</text>
        <dbReference type="Rhea" id="RHEA:54192"/>
        <dbReference type="Rhea" id="RHEA-COMP:9752"/>
        <dbReference type="Rhea" id="RHEA-COMP:13826"/>
        <dbReference type="ChEBI" id="CHEBI:15378"/>
        <dbReference type="ChEBI" id="CHEBI:29969"/>
        <dbReference type="ChEBI" id="CHEBI:57856"/>
        <dbReference type="ChEBI" id="CHEBI:59789"/>
        <dbReference type="ChEBI" id="CHEBI:61961"/>
    </reaction>
</comment>
<proteinExistence type="inferred from homology"/>
<accession>A0A174GQQ7</accession>
<protein>
    <recommendedName>
        <fullName evidence="6">Ribosomal protein L11 methyltransferase</fullName>
        <shortName evidence="6">L11 Mtase</shortName>
        <ecNumber evidence="6">2.1.1.-</ecNumber>
    </recommendedName>
</protein>
<dbReference type="PANTHER" id="PTHR43648:SF1">
    <property type="entry name" value="ELECTRON TRANSFER FLAVOPROTEIN BETA SUBUNIT LYSINE METHYLTRANSFERASE"/>
    <property type="match status" value="1"/>
</dbReference>
<comment type="function">
    <text evidence="6">Methylates ribosomal protein L11.</text>
</comment>
<dbReference type="PANTHER" id="PTHR43648">
    <property type="entry name" value="ELECTRON TRANSFER FLAVOPROTEIN BETA SUBUNIT LYSINE METHYLTRANSFERASE"/>
    <property type="match status" value="1"/>
</dbReference>
<sequence>MKWNKYTIETTTAAEDYMSAMLADLGIEGVEIEDNIPLSKEDQADMFIDFLPELPPDDGVSHVSFYLEDDGEDRTELLKQVKEALEDLRKVVDVGSGVVTSDQTEDLDWINNWKKFFSSFYIDDILIKPTWEELKPEDADKFLIEIDPGVSFGTGKHETTQLCIRQLLKYIRGNDAYTPENRTPKVLDVGCGSGILSIVALKLGASAVVGTDLDPDCMTSTHENMEVNHLDPSLGTFYVGNLIDDAALQEKVGTEEYDIVVANILADVIIPMAPVIPARLKRGGYFITSGIIDFKENAVKEAIEAAGLTVVEINHQGEWVNITARKPE</sequence>
<keyword evidence="2 6" id="KW-0963">Cytoplasm</keyword>
<dbReference type="HAMAP" id="MF_00735">
    <property type="entry name" value="Methyltr_PrmA"/>
    <property type="match status" value="1"/>
</dbReference>
<evidence type="ECO:0000256" key="2">
    <source>
        <dbReference type="ARBA" id="ARBA00022490"/>
    </source>
</evidence>
<evidence type="ECO:0000256" key="3">
    <source>
        <dbReference type="ARBA" id="ARBA00022603"/>
    </source>
</evidence>
<organism evidence="7 8">
    <name type="scientific">Roseburia hominis</name>
    <dbReference type="NCBI Taxonomy" id="301301"/>
    <lineage>
        <taxon>Bacteria</taxon>
        <taxon>Bacillati</taxon>
        <taxon>Bacillota</taxon>
        <taxon>Clostridia</taxon>
        <taxon>Lachnospirales</taxon>
        <taxon>Lachnospiraceae</taxon>
        <taxon>Roseburia</taxon>
    </lineage>
</organism>
<evidence type="ECO:0000256" key="6">
    <source>
        <dbReference type="HAMAP-Rule" id="MF_00735"/>
    </source>
</evidence>
<dbReference type="EC" id="2.1.1.-" evidence="6"/>
<dbReference type="CDD" id="cd02440">
    <property type="entry name" value="AdoMet_MTases"/>
    <property type="match status" value="1"/>
</dbReference>
<comment type="subcellular location">
    <subcellularLocation>
        <location evidence="6">Cytoplasm</location>
    </subcellularLocation>
</comment>
<dbReference type="InterPro" id="IPR029063">
    <property type="entry name" value="SAM-dependent_MTases_sf"/>
</dbReference>
<evidence type="ECO:0000256" key="1">
    <source>
        <dbReference type="ARBA" id="ARBA00009741"/>
    </source>
</evidence>
<reference evidence="7 8" key="1">
    <citation type="submission" date="2018-08" db="EMBL/GenBank/DDBJ databases">
        <title>A genome reference for cultivated species of the human gut microbiota.</title>
        <authorList>
            <person name="Zou Y."/>
            <person name="Xue W."/>
            <person name="Luo G."/>
        </authorList>
    </citation>
    <scope>NUCLEOTIDE SEQUENCE [LARGE SCALE GENOMIC DNA]</scope>
    <source>
        <strain evidence="7 8">AF22-12AC</strain>
    </source>
</reference>
<comment type="caution">
    <text evidence="7">The sequence shown here is derived from an EMBL/GenBank/DDBJ whole genome shotgun (WGS) entry which is preliminary data.</text>
</comment>
<evidence type="ECO:0000256" key="4">
    <source>
        <dbReference type="ARBA" id="ARBA00022679"/>
    </source>
</evidence>
<dbReference type="SUPFAM" id="SSF53335">
    <property type="entry name" value="S-adenosyl-L-methionine-dependent methyltransferases"/>
    <property type="match status" value="1"/>
</dbReference>
<evidence type="ECO:0000256" key="5">
    <source>
        <dbReference type="ARBA" id="ARBA00022691"/>
    </source>
</evidence>
<dbReference type="EMBL" id="QRVL01000001">
    <property type="protein sequence ID" value="RGS42557.1"/>
    <property type="molecule type" value="Genomic_DNA"/>
</dbReference>
<dbReference type="InterPro" id="IPR050078">
    <property type="entry name" value="Ribosomal_L11_MeTrfase_PrmA"/>
</dbReference>
<dbReference type="NCBIfam" id="TIGR00406">
    <property type="entry name" value="prmA"/>
    <property type="match status" value="1"/>
</dbReference>
<comment type="similarity">
    <text evidence="1 6">Belongs to the methyltransferase superfamily. PrmA family.</text>
</comment>
<dbReference type="GO" id="GO:0032259">
    <property type="term" value="P:methylation"/>
    <property type="evidence" value="ECO:0007669"/>
    <property type="project" value="UniProtKB-KW"/>
</dbReference>
<keyword evidence="3 6" id="KW-0489">Methyltransferase</keyword>
<dbReference type="InterPro" id="IPR004498">
    <property type="entry name" value="Ribosomal_PrmA_MeTrfase"/>
</dbReference>
<keyword evidence="5 6" id="KW-0949">S-adenosyl-L-methionine</keyword>
<dbReference type="Proteomes" id="UP000266172">
    <property type="component" value="Unassembled WGS sequence"/>
</dbReference>
<dbReference type="GO" id="GO:0005840">
    <property type="term" value="C:ribosome"/>
    <property type="evidence" value="ECO:0007669"/>
    <property type="project" value="UniProtKB-KW"/>
</dbReference>
<dbReference type="GO" id="GO:0016279">
    <property type="term" value="F:protein-lysine N-methyltransferase activity"/>
    <property type="evidence" value="ECO:0007669"/>
    <property type="project" value="RHEA"/>
</dbReference>
<evidence type="ECO:0000313" key="7">
    <source>
        <dbReference type="EMBL" id="RGS42557.1"/>
    </source>
</evidence>
<feature type="binding site" evidence="6">
    <location>
        <position position="160"/>
    </location>
    <ligand>
        <name>S-adenosyl-L-methionine</name>
        <dbReference type="ChEBI" id="CHEBI:59789"/>
    </ligand>
</feature>
<keyword evidence="4 6" id="KW-0808">Transferase</keyword>
<dbReference type="PIRSF" id="PIRSF000401">
    <property type="entry name" value="RPL11_MTase"/>
    <property type="match status" value="1"/>
</dbReference>
<evidence type="ECO:0000313" key="8">
    <source>
        <dbReference type="Proteomes" id="UP000266172"/>
    </source>
</evidence>
<dbReference type="Pfam" id="PF06325">
    <property type="entry name" value="PrmA"/>
    <property type="match status" value="1"/>
</dbReference>
<keyword evidence="7" id="KW-0689">Ribosomal protein</keyword>
<name>A0A174GQQ7_9FIRM</name>
<gene>
    <name evidence="6" type="primary">prmA</name>
    <name evidence="7" type="ORF">DWX93_04415</name>
</gene>
<dbReference type="AlphaFoldDB" id="A0A174GQQ7"/>